<keyword evidence="9" id="KW-0653">Protein transport</keyword>
<dbReference type="GO" id="GO:0090114">
    <property type="term" value="P:COPII-coated vesicle budding"/>
    <property type="evidence" value="ECO:0007669"/>
    <property type="project" value="TreeGrafter"/>
</dbReference>
<dbReference type="EMBL" id="VXIV02000163">
    <property type="protein sequence ID" value="KAF6040269.1"/>
    <property type="molecule type" value="Genomic_DNA"/>
</dbReference>
<dbReference type="GO" id="GO:0006606">
    <property type="term" value="P:protein import into nucleus"/>
    <property type="evidence" value="ECO:0007669"/>
    <property type="project" value="TreeGrafter"/>
</dbReference>
<keyword evidence="7" id="KW-0677">Repeat</keyword>
<dbReference type="Proteomes" id="UP000593567">
    <property type="component" value="Unassembled WGS sequence"/>
</dbReference>
<name>A0A7J7KQ02_BUGNE</name>
<evidence type="ECO:0000256" key="3">
    <source>
        <dbReference type="ARBA" id="ARBA00010102"/>
    </source>
</evidence>
<dbReference type="GO" id="GO:0005198">
    <property type="term" value="F:structural molecule activity"/>
    <property type="evidence" value="ECO:0007669"/>
    <property type="project" value="InterPro"/>
</dbReference>
<dbReference type="InterPro" id="IPR036322">
    <property type="entry name" value="WD40_repeat_dom_sf"/>
</dbReference>
<evidence type="ECO:0000256" key="7">
    <source>
        <dbReference type="ARBA" id="ARBA00022737"/>
    </source>
</evidence>
<dbReference type="AlphaFoldDB" id="A0A7J7KQ02"/>
<comment type="caution">
    <text evidence="15">The sequence shown here is derived from an EMBL/GenBank/DDBJ whole genome shotgun (WGS) entry which is preliminary data.</text>
</comment>
<comment type="subcellular location">
    <subcellularLocation>
        <location evidence="1">Lysosome</location>
    </subcellularLocation>
    <subcellularLocation>
        <location evidence="2">Nucleus</location>
        <location evidence="2">Nuclear pore complex</location>
    </subcellularLocation>
</comment>
<dbReference type="Pfam" id="PF00400">
    <property type="entry name" value="WD40"/>
    <property type="match status" value="5"/>
</dbReference>
<keyword evidence="8" id="KW-0509">mRNA transport</keyword>
<keyword evidence="13" id="KW-0539">Nucleus</keyword>
<dbReference type="GO" id="GO:0030127">
    <property type="term" value="C:COPII vesicle coat"/>
    <property type="evidence" value="ECO:0007669"/>
    <property type="project" value="TreeGrafter"/>
</dbReference>
<dbReference type="PROSITE" id="PS50082">
    <property type="entry name" value="WD_REPEATS_2"/>
    <property type="match status" value="2"/>
</dbReference>
<dbReference type="SUPFAM" id="SSF50978">
    <property type="entry name" value="WD40 repeat-like"/>
    <property type="match status" value="1"/>
</dbReference>
<dbReference type="GO" id="GO:0032008">
    <property type="term" value="P:positive regulation of TOR signaling"/>
    <property type="evidence" value="ECO:0007669"/>
    <property type="project" value="TreeGrafter"/>
</dbReference>
<comment type="similarity">
    <text evidence="3">Belongs to the WD repeat SEC13 family.</text>
</comment>
<evidence type="ECO:0000256" key="9">
    <source>
        <dbReference type="ARBA" id="ARBA00022927"/>
    </source>
</evidence>
<reference evidence="15" key="1">
    <citation type="submission" date="2020-06" db="EMBL/GenBank/DDBJ databases">
        <title>Draft genome of Bugula neritina, a colonial animal packing powerful symbionts and potential medicines.</title>
        <authorList>
            <person name="Rayko M."/>
        </authorList>
    </citation>
    <scope>NUCLEOTIDE SEQUENCE [LARGE SCALE GENOMIC DNA]</scope>
    <source>
        <strain evidence="15">Kwan_BN1</strain>
    </source>
</reference>
<gene>
    <name evidence="15" type="ORF">EB796_001386</name>
</gene>
<evidence type="ECO:0000313" key="16">
    <source>
        <dbReference type="Proteomes" id="UP000593567"/>
    </source>
</evidence>
<evidence type="ECO:0000256" key="6">
    <source>
        <dbReference type="ARBA" id="ARBA00022574"/>
    </source>
</evidence>
<evidence type="ECO:0000256" key="12">
    <source>
        <dbReference type="ARBA" id="ARBA00023228"/>
    </source>
</evidence>
<keyword evidence="10" id="KW-0811">Translocation</keyword>
<evidence type="ECO:0000313" key="15">
    <source>
        <dbReference type="EMBL" id="KAF6040269.1"/>
    </source>
</evidence>
<sequence>MMSVMQTIDTAHDDMIHDAQMDYFGIKLATCSSDRAIRVFDVKQEQYTLQQELMGHEGPVWQLAWAHPKFGSILASCSYDKKVVIWKEINRKWSPIYEYKDHESSVNSVAWAPHEFGLLLACGSSDCSISLISSEDGEQWDSKRIQNAHSIGCNAVCWAPATSPVSLLETSADSRPELTKRLVSGGCDTFIKIWKEEDGEWVEDTKLEGHSDWVRDVAWAPATGLNRSQIASCSQDGRVIIWTNNGSTASWSSKELLKSNDVVWHASWSLTGNILAISGGDNKVTLWKEAIDGNWQCISDVSKSQDNEIKQVQG</sequence>
<keyword evidence="11" id="KW-0906">Nuclear pore complex</keyword>
<organism evidence="15 16">
    <name type="scientific">Bugula neritina</name>
    <name type="common">Brown bryozoan</name>
    <name type="synonym">Sertularia neritina</name>
    <dbReference type="NCBI Taxonomy" id="10212"/>
    <lineage>
        <taxon>Eukaryota</taxon>
        <taxon>Metazoa</taxon>
        <taxon>Spiralia</taxon>
        <taxon>Lophotrochozoa</taxon>
        <taxon>Bryozoa</taxon>
        <taxon>Gymnolaemata</taxon>
        <taxon>Cheilostomatida</taxon>
        <taxon>Flustrina</taxon>
        <taxon>Buguloidea</taxon>
        <taxon>Bugulidae</taxon>
        <taxon>Bugula</taxon>
    </lineage>
</organism>
<dbReference type="GO" id="GO:0051028">
    <property type="term" value="P:mRNA transport"/>
    <property type="evidence" value="ECO:0007669"/>
    <property type="project" value="UniProtKB-KW"/>
</dbReference>
<evidence type="ECO:0000256" key="11">
    <source>
        <dbReference type="ARBA" id="ARBA00023132"/>
    </source>
</evidence>
<dbReference type="PANTHER" id="PTHR11024:SF2">
    <property type="entry name" value="PROTEIN SEC13 HOMOLOG"/>
    <property type="match status" value="1"/>
</dbReference>
<evidence type="ECO:0000256" key="1">
    <source>
        <dbReference type="ARBA" id="ARBA00004371"/>
    </source>
</evidence>
<keyword evidence="16" id="KW-1185">Reference proteome</keyword>
<dbReference type="PANTHER" id="PTHR11024">
    <property type="entry name" value="NUCLEAR PORE COMPLEX PROTEIN SEC13 / SEH1 FAMILY MEMBER"/>
    <property type="match status" value="1"/>
</dbReference>
<keyword evidence="5" id="KW-0813">Transport</keyword>
<evidence type="ECO:0000256" key="5">
    <source>
        <dbReference type="ARBA" id="ARBA00022448"/>
    </source>
</evidence>
<evidence type="ECO:0000256" key="4">
    <source>
        <dbReference type="ARBA" id="ARBA00019195"/>
    </source>
</evidence>
<feature type="repeat" description="WD" evidence="14">
    <location>
        <begin position="53"/>
        <end position="87"/>
    </location>
</feature>
<dbReference type="InterPro" id="IPR015943">
    <property type="entry name" value="WD40/YVTN_repeat-like_dom_sf"/>
</dbReference>
<evidence type="ECO:0000256" key="13">
    <source>
        <dbReference type="ARBA" id="ARBA00023242"/>
    </source>
</evidence>
<dbReference type="SMART" id="SM00320">
    <property type="entry name" value="WD40"/>
    <property type="match status" value="6"/>
</dbReference>
<evidence type="ECO:0000256" key="2">
    <source>
        <dbReference type="ARBA" id="ARBA00004567"/>
    </source>
</evidence>
<dbReference type="GO" id="GO:0031080">
    <property type="term" value="C:nuclear pore outer ring"/>
    <property type="evidence" value="ECO:0007669"/>
    <property type="project" value="TreeGrafter"/>
</dbReference>
<dbReference type="FunFam" id="2.130.10.10:FF:000017">
    <property type="entry name" value="SEC13 homolog (S. cerevisiae)"/>
    <property type="match status" value="1"/>
</dbReference>
<evidence type="ECO:0000256" key="10">
    <source>
        <dbReference type="ARBA" id="ARBA00023010"/>
    </source>
</evidence>
<feature type="repeat" description="WD" evidence="14">
    <location>
        <begin position="207"/>
        <end position="242"/>
    </location>
</feature>
<dbReference type="GO" id="GO:0005764">
    <property type="term" value="C:lysosome"/>
    <property type="evidence" value="ECO:0007669"/>
    <property type="project" value="UniProtKB-SubCell"/>
</dbReference>
<dbReference type="Gene3D" id="2.130.10.10">
    <property type="entry name" value="YVTN repeat-like/Quinoprotein amine dehydrogenase"/>
    <property type="match status" value="1"/>
</dbReference>
<dbReference type="OrthoDB" id="364224at2759"/>
<dbReference type="GO" id="GO:0032527">
    <property type="term" value="P:protein exit from endoplasmic reticulum"/>
    <property type="evidence" value="ECO:0007669"/>
    <property type="project" value="TreeGrafter"/>
</dbReference>
<evidence type="ECO:0000256" key="14">
    <source>
        <dbReference type="PROSITE-ProRule" id="PRU00221"/>
    </source>
</evidence>
<dbReference type="InterPro" id="IPR037363">
    <property type="entry name" value="Sec13/Seh1_fam"/>
</dbReference>
<keyword evidence="12" id="KW-0458">Lysosome</keyword>
<proteinExistence type="inferred from homology"/>
<dbReference type="InterPro" id="IPR001680">
    <property type="entry name" value="WD40_rpt"/>
</dbReference>
<protein>
    <recommendedName>
        <fullName evidence="4">Protein SEC13 homolog</fullName>
    </recommendedName>
</protein>
<evidence type="ECO:0000256" key="8">
    <source>
        <dbReference type="ARBA" id="ARBA00022816"/>
    </source>
</evidence>
<accession>A0A7J7KQ02</accession>
<keyword evidence="6 14" id="KW-0853">WD repeat</keyword>